<keyword evidence="3" id="KW-1185">Reference proteome</keyword>
<accession>A0A495EAG8</accession>
<dbReference type="AlphaFoldDB" id="A0A495EAG8"/>
<feature type="transmembrane region" description="Helical" evidence="1">
    <location>
        <begin position="14"/>
        <end position="32"/>
    </location>
</feature>
<keyword evidence="1" id="KW-0472">Membrane</keyword>
<dbReference type="EMBL" id="RBIQ01000008">
    <property type="protein sequence ID" value="RKR12857.1"/>
    <property type="molecule type" value="Genomic_DNA"/>
</dbReference>
<proteinExistence type="predicted"/>
<reference evidence="2 3" key="1">
    <citation type="submission" date="2018-10" db="EMBL/GenBank/DDBJ databases">
        <title>Genomic Encyclopedia of Archaeal and Bacterial Type Strains, Phase II (KMG-II): from individual species to whole genera.</title>
        <authorList>
            <person name="Goeker M."/>
        </authorList>
    </citation>
    <scope>NUCLEOTIDE SEQUENCE [LARGE SCALE GENOMIC DNA]</scope>
    <source>
        <strain evidence="2 3">DSM 25230</strain>
    </source>
</reference>
<organism evidence="2 3">
    <name type="scientific">Maribacter vaceletii</name>
    <dbReference type="NCBI Taxonomy" id="1206816"/>
    <lineage>
        <taxon>Bacteria</taxon>
        <taxon>Pseudomonadati</taxon>
        <taxon>Bacteroidota</taxon>
        <taxon>Flavobacteriia</taxon>
        <taxon>Flavobacteriales</taxon>
        <taxon>Flavobacteriaceae</taxon>
        <taxon>Maribacter</taxon>
    </lineage>
</organism>
<dbReference type="Proteomes" id="UP000269412">
    <property type="component" value="Unassembled WGS sequence"/>
</dbReference>
<evidence type="ECO:0000256" key="1">
    <source>
        <dbReference type="SAM" id="Phobius"/>
    </source>
</evidence>
<keyword evidence="1" id="KW-1133">Transmembrane helix</keyword>
<comment type="caution">
    <text evidence="2">The sequence shown here is derived from an EMBL/GenBank/DDBJ whole genome shotgun (WGS) entry which is preliminary data.</text>
</comment>
<protein>
    <submittedName>
        <fullName evidence="2">Uncharacterized protein</fullName>
    </submittedName>
</protein>
<evidence type="ECO:0000313" key="3">
    <source>
        <dbReference type="Proteomes" id="UP000269412"/>
    </source>
</evidence>
<sequence length="36" mass="4403">MKNKIKEALWKKEYTLVLVLNIVYILVFFYIMTSFC</sequence>
<evidence type="ECO:0000313" key="2">
    <source>
        <dbReference type="EMBL" id="RKR12857.1"/>
    </source>
</evidence>
<gene>
    <name evidence="2" type="ORF">CLV91_1568</name>
</gene>
<keyword evidence="1" id="KW-0812">Transmembrane</keyword>
<name>A0A495EAG8_9FLAO</name>